<comment type="caution">
    <text evidence="1">The sequence shown here is derived from an EMBL/GenBank/DDBJ whole genome shotgun (WGS) entry which is preliminary data.</text>
</comment>
<dbReference type="AlphaFoldDB" id="A0AAD5YIT0"/>
<proteinExistence type="predicted"/>
<dbReference type="EMBL" id="JANAWD010000019">
    <property type="protein sequence ID" value="KAJ3490983.1"/>
    <property type="molecule type" value="Genomic_DNA"/>
</dbReference>
<gene>
    <name evidence="1" type="ORF">NLI96_g1045</name>
</gene>
<sequence length="86" mass="10381">MSTPPPDLRRATSEEFLAWFNEPDPEQGSGRLDSREIFWRDHQVWLQEKGYMLRPRYHPGWIPPRKGDPRILRFDEDTLRIQVQFS</sequence>
<evidence type="ECO:0000313" key="2">
    <source>
        <dbReference type="Proteomes" id="UP001212997"/>
    </source>
</evidence>
<name>A0AAD5YIT0_9APHY</name>
<organism evidence="1 2">
    <name type="scientific">Meripilus lineatus</name>
    <dbReference type="NCBI Taxonomy" id="2056292"/>
    <lineage>
        <taxon>Eukaryota</taxon>
        <taxon>Fungi</taxon>
        <taxon>Dikarya</taxon>
        <taxon>Basidiomycota</taxon>
        <taxon>Agaricomycotina</taxon>
        <taxon>Agaricomycetes</taxon>
        <taxon>Polyporales</taxon>
        <taxon>Meripilaceae</taxon>
        <taxon>Meripilus</taxon>
    </lineage>
</organism>
<protein>
    <submittedName>
        <fullName evidence="1">Uncharacterized protein</fullName>
    </submittedName>
</protein>
<keyword evidence="2" id="KW-1185">Reference proteome</keyword>
<evidence type="ECO:0000313" key="1">
    <source>
        <dbReference type="EMBL" id="KAJ3490983.1"/>
    </source>
</evidence>
<dbReference type="Proteomes" id="UP001212997">
    <property type="component" value="Unassembled WGS sequence"/>
</dbReference>
<reference evidence="1" key="1">
    <citation type="submission" date="2022-07" db="EMBL/GenBank/DDBJ databases">
        <title>Genome Sequence of Physisporinus lineatus.</title>
        <authorList>
            <person name="Buettner E."/>
        </authorList>
    </citation>
    <scope>NUCLEOTIDE SEQUENCE</scope>
    <source>
        <strain evidence="1">VT162</strain>
    </source>
</reference>
<accession>A0AAD5YIT0</accession>